<name>A0A6A5WA91_9PLEO</name>
<evidence type="ECO:0000313" key="1">
    <source>
        <dbReference type="EMBL" id="KAF1996045.1"/>
    </source>
</evidence>
<keyword evidence="2" id="KW-1185">Reference proteome</keyword>
<accession>A0A6A5WA91</accession>
<proteinExistence type="predicted"/>
<organism evidence="1 2">
    <name type="scientific">Amniculicola lignicola CBS 123094</name>
    <dbReference type="NCBI Taxonomy" id="1392246"/>
    <lineage>
        <taxon>Eukaryota</taxon>
        <taxon>Fungi</taxon>
        <taxon>Dikarya</taxon>
        <taxon>Ascomycota</taxon>
        <taxon>Pezizomycotina</taxon>
        <taxon>Dothideomycetes</taxon>
        <taxon>Pleosporomycetidae</taxon>
        <taxon>Pleosporales</taxon>
        <taxon>Amniculicolaceae</taxon>
        <taxon>Amniculicola</taxon>
    </lineage>
</organism>
<dbReference type="AlphaFoldDB" id="A0A6A5WA91"/>
<sequence length="155" mass="17332">MLNTRSPAFPLPSKQNIEIDFIESQKRRFYPRPTVPRYVGLGPSSERRSALKRTQDSFIAALEVLTKSSKGETDTQIANFSLSDTDIWDHLIQAATVVEAKYLSTESFSDKIQAAFRKVGNNARSIKPFVGLLLDGNYKTLCEGLTIILTVDFLS</sequence>
<gene>
    <name evidence="1" type="ORF">P154DRAFT_580290</name>
</gene>
<protein>
    <submittedName>
        <fullName evidence="1">Uncharacterized protein</fullName>
    </submittedName>
</protein>
<dbReference type="Proteomes" id="UP000799779">
    <property type="component" value="Unassembled WGS sequence"/>
</dbReference>
<evidence type="ECO:0000313" key="2">
    <source>
        <dbReference type="Proteomes" id="UP000799779"/>
    </source>
</evidence>
<dbReference type="EMBL" id="ML977630">
    <property type="protein sequence ID" value="KAF1996045.1"/>
    <property type="molecule type" value="Genomic_DNA"/>
</dbReference>
<dbReference type="OrthoDB" id="5419927at2759"/>
<reference evidence="1" key="1">
    <citation type="journal article" date="2020" name="Stud. Mycol.">
        <title>101 Dothideomycetes genomes: a test case for predicting lifestyles and emergence of pathogens.</title>
        <authorList>
            <person name="Haridas S."/>
            <person name="Albert R."/>
            <person name="Binder M."/>
            <person name="Bloem J."/>
            <person name="Labutti K."/>
            <person name="Salamov A."/>
            <person name="Andreopoulos B."/>
            <person name="Baker S."/>
            <person name="Barry K."/>
            <person name="Bills G."/>
            <person name="Bluhm B."/>
            <person name="Cannon C."/>
            <person name="Castanera R."/>
            <person name="Culley D."/>
            <person name="Daum C."/>
            <person name="Ezra D."/>
            <person name="Gonzalez J."/>
            <person name="Henrissat B."/>
            <person name="Kuo A."/>
            <person name="Liang C."/>
            <person name="Lipzen A."/>
            <person name="Lutzoni F."/>
            <person name="Magnuson J."/>
            <person name="Mondo S."/>
            <person name="Nolan M."/>
            <person name="Ohm R."/>
            <person name="Pangilinan J."/>
            <person name="Park H.-J."/>
            <person name="Ramirez L."/>
            <person name="Alfaro M."/>
            <person name="Sun H."/>
            <person name="Tritt A."/>
            <person name="Yoshinaga Y."/>
            <person name="Zwiers L.-H."/>
            <person name="Turgeon B."/>
            <person name="Goodwin S."/>
            <person name="Spatafora J."/>
            <person name="Crous P."/>
            <person name="Grigoriev I."/>
        </authorList>
    </citation>
    <scope>NUCLEOTIDE SEQUENCE</scope>
    <source>
        <strain evidence="1">CBS 123094</strain>
    </source>
</reference>